<sequence length="231" mass="25647">MAETEKLRGRYRLHRFPPRHATSTPVVTGLSSGELQRKLMEGYQDGLEKGYREGVQEGQDDGYREGQQKGYADGMRDGYAEGSLAGQREGLAAFTEAAQPLDALCDKVNDFTAHLARKQRDDLLQLVEKVTRQVIRCELALQPTQLLALVEEAVNALPAVPESLHVLMNQDEFQRIQTAAPQKVNEWGLAPSPDLGPGECRIVTDTSELDIGCEHRLQQCMEKLTGSLNDE</sequence>
<dbReference type="OrthoDB" id="6397640at2"/>
<evidence type="ECO:0000256" key="9">
    <source>
        <dbReference type="ARBA" id="ARBA00023225"/>
    </source>
</evidence>
<dbReference type="GO" id="GO:0003774">
    <property type="term" value="F:cytoskeletal motor activity"/>
    <property type="evidence" value="ECO:0007669"/>
    <property type="project" value="InterPro"/>
</dbReference>
<feature type="region of interest" description="Disordered" evidence="10">
    <location>
        <begin position="56"/>
        <end position="75"/>
    </location>
</feature>
<protein>
    <recommendedName>
        <fullName evidence="4">Flagellar assembly protein FliH</fullName>
    </recommendedName>
</protein>
<dbReference type="InterPro" id="IPR000563">
    <property type="entry name" value="Flag_FliH"/>
</dbReference>
<dbReference type="GO" id="GO:0015031">
    <property type="term" value="P:protein transport"/>
    <property type="evidence" value="ECO:0007669"/>
    <property type="project" value="UniProtKB-KW"/>
</dbReference>
<evidence type="ECO:0000256" key="4">
    <source>
        <dbReference type="ARBA" id="ARBA00016507"/>
    </source>
</evidence>
<keyword evidence="9" id="KW-1006">Bacterial flagellum protein export</keyword>
<gene>
    <name evidence="12" type="ORF">C7G83_12215</name>
</gene>
<evidence type="ECO:0000256" key="6">
    <source>
        <dbReference type="ARBA" id="ARBA00022490"/>
    </source>
</evidence>
<keyword evidence="12" id="KW-0966">Cell projection</keyword>
<evidence type="ECO:0000256" key="7">
    <source>
        <dbReference type="ARBA" id="ARBA00022795"/>
    </source>
</evidence>
<evidence type="ECO:0000256" key="10">
    <source>
        <dbReference type="SAM" id="MobiDB-lite"/>
    </source>
</evidence>
<name>A0A2P8VK82_9ENTR</name>
<dbReference type="Pfam" id="PF02108">
    <property type="entry name" value="FliH"/>
    <property type="match status" value="1"/>
</dbReference>
<dbReference type="PANTHER" id="PTHR34982">
    <property type="entry name" value="YOP PROTEINS TRANSLOCATION PROTEIN L"/>
    <property type="match status" value="1"/>
</dbReference>
<reference evidence="12 13" key="1">
    <citation type="submission" date="2018-03" db="EMBL/GenBank/DDBJ databases">
        <title>Draft genome sequence of the first documented clinical Siccibacter turicensis isolate in Austria.</title>
        <authorList>
            <person name="Lepuschitz S."/>
            <person name="Pekard-Amenitsch S."/>
            <person name="Haunold R."/>
            <person name="Schill S."/>
            <person name="Mach R."/>
            <person name="Allerberger F."/>
            <person name="Ruppitsch W."/>
            <person name="Forsythe S.J."/>
        </authorList>
    </citation>
    <scope>NUCLEOTIDE SEQUENCE [LARGE SCALE GENOMIC DNA]</scope>
    <source>
        <strain evidence="12 13">6100069499-17</strain>
    </source>
</reference>
<dbReference type="GO" id="GO:0005829">
    <property type="term" value="C:cytosol"/>
    <property type="evidence" value="ECO:0007669"/>
    <property type="project" value="TreeGrafter"/>
</dbReference>
<evidence type="ECO:0000256" key="2">
    <source>
        <dbReference type="ARBA" id="ARBA00004496"/>
    </source>
</evidence>
<evidence type="ECO:0000313" key="13">
    <source>
        <dbReference type="Proteomes" id="UP000240212"/>
    </source>
</evidence>
<evidence type="ECO:0000313" key="12">
    <source>
        <dbReference type="EMBL" id="PSN07870.1"/>
    </source>
</evidence>
<keyword evidence="12" id="KW-0969">Cilium</keyword>
<dbReference type="InterPro" id="IPR018035">
    <property type="entry name" value="Flagellar_FliH/T3SS_HrpE"/>
</dbReference>
<comment type="caution">
    <text evidence="12">The sequence shown here is derived from an EMBL/GenBank/DDBJ whole genome shotgun (WGS) entry which is preliminary data.</text>
</comment>
<keyword evidence="6" id="KW-0963">Cytoplasm</keyword>
<dbReference type="PRINTS" id="PR01003">
    <property type="entry name" value="FLGFLIH"/>
</dbReference>
<evidence type="ECO:0000256" key="1">
    <source>
        <dbReference type="ARBA" id="ARBA00003041"/>
    </source>
</evidence>
<dbReference type="PANTHER" id="PTHR34982:SF1">
    <property type="entry name" value="FLAGELLAR ASSEMBLY PROTEIN FLIH"/>
    <property type="match status" value="1"/>
</dbReference>
<feature type="compositionally biased region" description="Basic and acidic residues" evidence="10">
    <location>
        <begin position="56"/>
        <end position="67"/>
    </location>
</feature>
<dbReference type="GO" id="GO:0071973">
    <property type="term" value="P:bacterial-type flagellum-dependent cell motility"/>
    <property type="evidence" value="ECO:0007669"/>
    <property type="project" value="InterPro"/>
</dbReference>
<keyword evidence="5" id="KW-0813">Transport</keyword>
<comment type="subcellular location">
    <subcellularLocation>
        <location evidence="2">Cytoplasm</location>
    </subcellularLocation>
</comment>
<proteinExistence type="inferred from homology"/>
<evidence type="ECO:0000256" key="8">
    <source>
        <dbReference type="ARBA" id="ARBA00022927"/>
    </source>
</evidence>
<evidence type="ECO:0000256" key="3">
    <source>
        <dbReference type="ARBA" id="ARBA00006602"/>
    </source>
</evidence>
<keyword evidence="7" id="KW-1005">Bacterial flagellum biogenesis</keyword>
<accession>A0A2P8VK82</accession>
<dbReference type="RefSeq" id="WP_106877448.1">
    <property type="nucleotide sequence ID" value="NZ_PYEP01000004.1"/>
</dbReference>
<keyword evidence="12" id="KW-0282">Flagellum</keyword>
<keyword evidence="13" id="KW-1185">Reference proteome</keyword>
<dbReference type="InterPro" id="IPR051472">
    <property type="entry name" value="T3SS_Stator/FliH"/>
</dbReference>
<evidence type="ECO:0000259" key="11">
    <source>
        <dbReference type="Pfam" id="PF02108"/>
    </source>
</evidence>
<dbReference type="NCBIfam" id="NF009925">
    <property type="entry name" value="PRK13386.1"/>
    <property type="match status" value="1"/>
</dbReference>
<dbReference type="GO" id="GO:0009288">
    <property type="term" value="C:bacterial-type flagellum"/>
    <property type="evidence" value="ECO:0007669"/>
    <property type="project" value="InterPro"/>
</dbReference>
<comment type="similarity">
    <text evidence="3">Belongs to the FliH family.</text>
</comment>
<dbReference type="Proteomes" id="UP000240212">
    <property type="component" value="Unassembled WGS sequence"/>
</dbReference>
<evidence type="ECO:0000256" key="5">
    <source>
        <dbReference type="ARBA" id="ARBA00022448"/>
    </source>
</evidence>
<feature type="domain" description="Flagellar assembly protein FliH/Type III secretion system HrpE" evidence="11">
    <location>
        <begin position="96"/>
        <end position="220"/>
    </location>
</feature>
<dbReference type="GO" id="GO:0044781">
    <property type="term" value="P:bacterial-type flagellum organization"/>
    <property type="evidence" value="ECO:0007669"/>
    <property type="project" value="UniProtKB-KW"/>
</dbReference>
<dbReference type="AlphaFoldDB" id="A0A2P8VK82"/>
<keyword evidence="8" id="KW-0653">Protein transport</keyword>
<organism evidence="12 13">
    <name type="scientific">Siccibacter turicensis</name>
    <dbReference type="NCBI Taxonomy" id="357233"/>
    <lineage>
        <taxon>Bacteria</taxon>
        <taxon>Pseudomonadati</taxon>
        <taxon>Pseudomonadota</taxon>
        <taxon>Gammaproteobacteria</taxon>
        <taxon>Enterobacterales</taxon>
        <taxon>Enterobacteriaceae</taxon>
        <taxon>Siccibacter</taxon>
    </lineage>
</organism>
<comment type="function">
    <text evidence="1">Needed for flagellar regrowth and assembly.</text>
</comment>
<dbReference type="EMBL" id="PYEP01000004">
    <property type="protein sequence ID" value="PSN07870.1"/>
    <property type="molecule type" value="Genomic_DNA"/>
</dbReference>